<organism evidence="2 3">
    <name type="scientific">Orbilia blumenaviensis</name>
    <dbReference type="NCBI Taxonomy" id="1796055"/>
    <lineage>
        <taxon>Eukaryota</taxon>
        <taxon>Fungi</taxon>
        <taxon>Dikarya</taxon>
        <taxon>Ascomycota</taxon>
        <taxon>Pezizomycotina</taxon>
        <taxon>Orbiliomycetes</taxon>
        <taxon>Orbiliales</taxon>
        <taxon>Orbiliaceae</taxon>
        <taxon>Orbilia</taxon>
    </lineage>
</organism>
<evidence type="ECO:0000256" key="1">
    <source>
        <dbReference type="SAM" id="MobiDB-lite"/>
    </source>
</evidence>
<keyword evidence="3" id="KW-1185">Reference proteome</keyword>
<gene>
    <name evidence="2" type="ORF">TWF730_002447</name>
</gene>
<accession>A0AAV9UDE5</accession>
<dbReference type="Proteomes" id="UP001373714">
    <property type="component" value="Unassembled WGS sequence"/>
</dbReference>
<sequence>MIAKQVSVNLSIGCHCTTRLTQASIDQNPSLPVGSLQDYQNAINQIPEAIRGHPANQGWRWTVDPTIAAFPGQTLTYEVAGPGHARDSGPLIFRELNPAPVQVQDQNDEPPLFTAPEPEPEPIQEEGIRFAPPEFVPEDVFPVVDPFRGGHQWYEYRFYGNGGAGSGSGVFPGGRQKRDVLPLNENDVSRGSGPEPTSSIAVAAEIPREKE</sequence>
<protein>
    <submittedName>
        <fullName evidence="2">Uncharacterized protein</fullName>
    </submittedName>
</protein>
<evidence type="ECO:0000313" key="3">
    <source>
        <dbReference type="Proteomes" id="UP001373714"/>
    </source>
</evidence>
<feature type="region of interest" description="Disordered" evidence="1">
    <location>
        <begin position="169"/>
        <end position="211"/>
    </location>
</feature>
<evidence type="ECO:0000313" key="2">
    <source>
        <dbReference type="EMBL" id="KAK6338384.1"/>
    </source>
</evidence>
<proteinExistence type="predicted"/>
<name>A0AAV9UDE5_9PEZI</name>
<dbReference type="AlphaFoldDB" id="A0AAV9UDE5"/>
<dbReference type="EMBL" id="JAVHNS010000012">
    <property type="protein sequence ID" value="KAK6338384.1"/>
    <property type="molecule type" value="Genomic_DNA"/>
</dbReference>
<reference evidence="2 3" key="1">
    <citation type="submission" date="2019-10" db="EMBL/GenBank/DDBJ databases">
        <authorList>
            <person name="Palmer J.M."/>
        </authorList>
    </citation>
    <scope>NUCLEOTIDE SEQUENCE [LARGE SCALE GENOMIC DNA]</scope>
    <source>
        <strain evidence="2 3">TWF730</strain>
    </source>
</reference>
<comment type="caution">
    <text evidence="2">The sequence shown here is derived from an EMBL/GenBank/DDBJ whole genome shotgun (WGS) entry which is preliminary data.</text>
</comment>